<evidence type="ECO:0000256" key="4">
    <source>
        <dbReference type="ARBA" id="ARBA00023085"/>
    </source>
</evidence>
<dbReference type="InterPro" id="IPR012334">
    <property type="entry name" value="Pectin_lyas_fold"/>
</dbReference>
<dbReference type="Proteomes" id="UP001193734">
    <property type="component" value="Unassembled WGS sequence"/>
</dbReference>
<organism evidence="9 10">
    <name type="scientific">Xylanibacter rodentium</name>
    <dbReference type="NCBI Taxonomy" id="2736289"/>
    <lineage>
        <taxon>Bacteria</taxon>
        <taxon>Pseudomonadati</taxon>
        <taxon>Bacteroidota</taxon>
        <taxon>Bacteroidia</taxon>
        <taxon>Bacteroidales</taxon>
        <taxon>Prevotellaceae</taxon>
        <taxon>Xylanibacter</taxon>
    </lineage>
</organism>
<evidence type="ECO:0000259" key="6">
    <source>
        <dbReference type="Pfam" id="PF01095"/>
    </source>
</evidence>
<comment type="caution">
    <text evidence="9">The sequence shown here is derived from an EMBL/GenBank/DDBJ whole genome shotgun (WGS) entry which is preliminary data.</text>
</comment>
<dbReference type="GeneID" id="82156570"/>
<dbReference type="SUPFAM" id="SSF51126">
    <property type="entry name" value="Pectin lyase-like"/>
    <property type="match status" value="1"/>
</dbReference>
<accession>A0ABX2AR20</accession>
<dbReference type="Pfam" id="PF18998">
    <property type="entry name" value="Flg_new_2"/>
    <property type="match status" value="2"/>
</dbReference>
<keyword evidence="2 5" id="KW-0732">Signal</keyword>
<feature type="signal peptide" evidence="5">
    <location>
        <begin position="1"/>
        <end position="22"/>
    </location>
</feature>
<proteinExistence type="inferred from homology"/>
<dbReference type="PANTHER" id="PTHR31321">
    <property type="entry name" value="ACYL-COA THIOESTER HYDROLASE YBHC-RELATED"/>
    <property type="match status" value="1"/>
</dbReference>
<evidence type="ECO:0000256" key="5">
    <source>
        <dbReference type="SAM" id="SignalP"/>
    </source>
</evidence>
<gene>
    <name evidence="9" type="ORF">HPS55_02215</name>
</gene>
<feature type="domain" description="Pectinesterase catalytic" evidence="6">
    <location>
        <begin position="1050"/>
        <end position="1317"/>
    </location>
</feature>
<dbReference type="PANTHER" id="PTHR31321:SF57">
    <property type="entry name" value="PECTINESTERASE 53-RELATED"/>
    <property type="match status" value="1"/>
</dbReference>
<evidence type="ECO:0000256" key="3">
    <source>
        <dbReference type="ARBA" id="ARBA00022801"/>
    </source>
</evidence>
<evidence type="ECO:0000313" key="9">
    <source>
        <dbReference type="EMBL" id="NPE13154.1"/>
    </source>
</evidence>
<keyword evidence="10" id="KW-1185">Reference proteome</keyword>
<evidence type="ECO:0000313" key="10">
    <source>
        <dbReference type="Proteomes" id="UP001193734"/>
    </source>
</evidence>
<dbReference type="Gene3D" id="2.160.20.10">
    <property type="entry name" value="Single-stranded right-handed beta-helix, Pectin lyase-like"/>
    <property type="match status" value="1"/>
</dbReference>
<dbReference type="RefSeq" id="WP_172176752.1">
    <property type="nucleotide sequence ID" value="NZ_CASGIA010000001.1"/>
</dbReference>
<evidence type="ECO:0000256" key="1">
    <source>
        <dbReference type="ARBA" id="ARBA00008891"/>
    </source>
</evidence>
<dbReference type="InterPro" id="IPR011050">
    <property type="entry name" value="Pectin_lyase_fold/virulence"/>
</dbReference>
<dbReference type="Pfam" id="PF01095">
    <property type="entry name" value="Pectinesterase"/>
    <property type="match status" value="1"/>
</dbReference>
<dbReference type="Pfam" id="PF13205">
    <property type="entry name" value="Big_5"/>
    <property type="match status" value="1"/>
</dbReference>
<dbReference type="EMBL" id="JABKKE010000002">
    <property type="protein sequence ID" value="NPE13154.1"/>
    <property type="molecule type" value="Genomic_DNA"/>
</dbReference>
<evidence type="ECO:0000256" key="2">
    <source>
        <dbReference type="ARBA" id="ARBA00022729"/>
    </source>
</evidence>
<feature type="domain" description="Bacterial repeat" evidence="8">
    <location>
        <begin position="702"/>
        <end position="754"/>
    </location>
</feature>
<sequence>MTKLFRFVLVMACLAGVIPASAAFKDIKIDLTGQWLLTTEEFAGDPKPNVEFGIVIADDGTATRVEATDASADAVISGKYHNDHGWGGAKLTLPVDGMVKIGVGNCDYATHTVKVTDAAGNEVAAFATEKTGCWKNNKDDNHVTFGYYRGEATTLTITTSSYTPYLSVEAVAEAPSQATVSYDMGDTEAEGTLPAGMKADVGTDYTLPKNFTLYAEGKTLTAWTDGTDNYAPGQTIKLEKDLKLSPVFTENTVSLADRTDAVMLNFDFQTRNGAPVVGYENVTGIWVTQAVVNGQTIDVKLDFDTNNGGKIANANWTDLAQMNSGTKLTVPSCKGATITLEAYGTITTTTIDGQNDYTQGTTISYTIGGTAETIDIVIGDGSYYRYVKVTLPVASTPGGKTYTDEPVTVAWPMNDTNEPGKYTSTLADAFSIVSFDPGVTSLNPKKPLASITDGNAQEVVKGLNYSAGTGKGDILTWSVKPAQGLTFTPTRLTGYVNRDGTDSENGITVEVKMGDGSTVTLGTWTALRSGKTSSYKPYDATAIYQYDITLTAEQQAVLTGAETFYLTSTVGVGTGKSGIFGEVTVSGTVSGTVANIEKYTLALKANPEEAGTVSVYPKADVYDAGSEVQLTATQNFGYHFTNWADAEGNIISEDAKFTYYIDGNADLTANFQAVKTYELNYNVDGGANPYMVKASPVPTIVDGKNMYEEGTRVTLTASSNPIMTFTNWSNGETGAEIAIDMNSDYNVTANYDAIDFVAGWDFELKGAEGRKADFYSADNDVAQLILRNEAGETSGWLDKSNEADGGYEGRPGAVNWRTTGLGDYYWQTVLNCEAFTDITVKTAMTYNYNAYQTYNVEYSLDGTNWNKAGQVDMPGRKTWVDAEIALPAECDNQPSLYLRWIADKTSSIDGTTSDNDGACLGATWIIGKAQIVDDGKAPELISTVPAEGSDNASANGKIVLTFNEKVKVAENAAATLGTQTLKPAVSGKTVIFEYKGLEYSTEYTFNLPANTVADLTDNYMAEPVIIGFTTKTRPAVAKALYDFIVPDNGTFNEAIIAANSRTDKSKRFYIFVKNGSYKATNTEGATVVGDDGNTYPSVTTNLTASNVSIIGESMNGTAVYNEPQHIFEGLGKATNLMIQNKVENTYLQDIKLTHTLGDNGRVAVLQDRGNKTICKNVNLDGYQDTYYSNQNGSRFYFETSTLGGRVDFLCGGGDVVFNQCDLVVKGDGTKITAAGTPAKYGYVLLDCTIKGDKKFDGKFTLGRPWSQGASRVQYINTTMELLPTAAGWEEMSGGWPTAFKEYNSHTASGTPVSLTNRKTVFGDGHEADTRTPLTAAEVAELSIANVMGGNDDWDPTAATEQASAPTDVTINGTSLTWKENNYVLCWAVCKDGKVVAFTTEPSYTADDTNAVWSVRAANEMGGLGEASVAAITDGINTVNTGNSNVVKTEFYNMQGIKVNESFKGTVIKVETLENGSKVSTKTNR</sequence>
<comment type="similarity">
    <text evidence="1">Belongs to the pectinesterase family.</text>
</comment>
<protein>
    <submittedName>
        <fullName evidence="9">Pectin esterase</fullName>
    </submittedName>
</protein>
<feature type="domain" description="Bacterial repeat" evidence="8">
    <location>
        <begin position="602"/>
        <end position="674"/>
    </location>
</feature>
<evidence type="ECO:0000259" key="7">
    <source>
        <dbReference type="Pfam" id="PF13205"/>
    </source>
</evidence>
<feature type="domain" description="SbsA Ig-like" evidence="7">
    <location>
        <begin position="934"/>
        <end position="1030"/>
    </location>
</feature>
<dbReference type="InterPro" id="IPR000070">
    <property type="entry name" value="Pectinesterase_cat"/>
</dbReference>
<name>A0ABX2AR20_9BACT</name>
<feature type="chain" id="PRO_5047347504" evidence="5">
    <location>
        <begin position="23"/>
        <end position="1484"/>
    </location>
</feature>
<evidence type="ECO:0000259" key="8">
    <source>
        <dbReference type="Pfam" id="PF18998"/>
    </source>
</evidence>
<dbReference type="InterPro" id="IPR032812">
    <property type="entry name" value="SbsA_Ig"/>
</dbReference>
<keyword evidence="4" id="KW-0063">Aspartyl esterase</keyword>
<reference evidence="9 10" key="1">
    <citation type="submission" date="2020-05" db="EMBL/GenBank/DDBJ databases">
        <title>Distinct polysaccharide utilization as determinants for interspecies competition between intestinal Prevotella spp.</title>
        <authorList>
            <person name="Galvez E.J.C."/>
            <person name="Iljazovic A."/>
            <person name="Strowig T."/>
        </authorList>
    </citation>
    <scope>NUCLEOTIDE SEQUENCE [LARGE SCALE GENOMIC DNA]</scope>
    <source>
        <strain evidence="9 10">PROD</strain>
    </source>
</reference>
<dbReference type="InterPro" id="IPR044060">
    <property type="entry name" value="Bacterial_rp_domain"/>
</dbReference>
<keyword evidence="3" id="KW-0378">Hydrolase</keyword>